<dbReference type="EMBL" id="AP011528">
    <property type="protein sequence ID" value="BAP62113.1"/>
    <property type="molecule type" value="Genomic_DNA"/>
</dbReference>
<gene>
    <name evidence="3" type="ORF">MMOS7_00270</name>
</gene>
<evidence type="ECO:0000256" key="1">
    <source>
        <dbReference type="PROSITE-ProRule" id="PRU00339"/>
    </source>
</evidence>
<dbReference type="Gene3D" id="1.25.40.10">
    <property type="entry name" value="Tetratricopeptide repeat domain"/>
    <property type="match status" value="1"/>
</dbReference>
<keyword evidence="2" id="KW-0812">Transmembrane</keyword>
<feature type="transmembrane region" description="Helical" evidence="2">
    <location>
        <begin position="7"/>
        <end position="31"/>
    </location>
</feature>
<dbReference type="AlphaFoldDB" id="A0A2Z5PHJ4"/>
<dbReference type="InterPro" id="IPR011990">
    <property type="entry name" value="TPR-like_helical_dom_sf"/>
</dbReference>
<dbReference type="KEGG" id="mmao:MMOS7_00270"/>
<keyword evidence="1" id="KW-0802">TPR repeat</keyword>
<evidence type="ECO:0000313" key="4">
    <source>
        <dbReference type="Proteomes" id="UP000263689"/>
    </source>
</evidence>
<keyword evidence="2" id="KW-1133">Transmembrane helix</keyword>
<dbReference type="RefSeq" id="WP_119720456.1">
    <property type="nucleotide sequence ID" value="NZ_AP011528.1"/>
</dbReference>
<dbReference type="PROSITE" id="PS50005">
    <property type="entry name" value="TPR"/>
    <property type="match status" value="1"/>
</dbReference>
<dbReference type="Proteomes" id="UP000263689">
    <property type="component" value="Chromosome"/>
</dbReference>
<dbReference type="SUPFAM" id="SSF48452">
    <property type="entry name" value="TPR-like"/>
    <property type="match status" value="1"/>
</dbReference>
<evidence type="ECO:0000313" key="3">
    <source>
        <dbReference type="EMBL" id="BAP62113.1"/>
    </source>
</evidence>
<feature type="repeat" description="TPR" evidence="1">
    <location>
        <begin position="93"/>
        <end position="126"/>
    </location>
</feature>
<keyword evidence="2" id="KW-0472">Membrane</keyword>
<proteinExistence type="predicted"/>
<name>A0A2Z5PHJ4_METMI</name>
<dbReference type="InterPro" id="IPR019734">
    <property type="entry name" value="TPR_rpt"/>
</dbReference>
<evidence type="ECO:0000256" key="2">
    <source>
        <dbReference type="SAM" id="Phobius"/>
    </source>
</evidence>
<dbReference type="GeneID" id="37874493"/>
<protein>
    <submittedName>
        <fullName evidence="3">Uncharacterized protein</fullName>
    </submittedName>
</protein>
<accession>A0A2Z5PHJ4</accession>
<organism evidence="3 4">
    <name type="scientific">Methanococcus maripaludis OS7</name>
    <dbReference type="NCBI Taxonomy" id="637915"/>
    <lineage>
        <taxon>Archaea</taxon>
        <taxon>Methanobacteriati</taxon>
        <taxon>Methanobacteriota</taxon>
        <taxon>Methanomada group</taxon>
        <taxon>Methanococci</taxon>
        <taxon>Methanococcales</taxon>
        <taxon>Methanococcaceae</taxon>
        <taxon>Methanococcus</taxon>
    </lineage>
</organism>
<sequence length="179" mass="20954">MKITKIIVILFAIIFLMVLGGVATVASILIIDNQINQQDTVKETTKTSIQTSESTINYEKSEDLPPFEYIDLNAYYNPPQYEITDYNNKNQVSIYHYQMAMVYASRNNFEMAIQETKKSIEAKPTYMAYCIQAECYYMLKKYTAAQMSLDEIKKGNNFYEYEDYYNRMSKAIKEKQDLN</sequence>
<reference evidence="3 4" key="1">
    <citation type="submission" date="2009-06" db="EMBL/GenBank/DDBJ databases">
        <title>Molecular Evidence for Microbiologically Influenced Corrosion from genome of Methanogen.</title>
        <authorList>
            <person name="Ito N."/>
            <person name="Tsurumaru H."/>
            <person name="Shimizu A."/>
            <person name="Harada T."/>
            <person name="Hosoyama A."/>
            <person name="Horikawa H."/>
            <person name="Wakai S."/>
            <person name="Sasaki K."/>
            <person name="Nishijima K."/>
            <person name="Ataku H."/>
            <person name="Yamazaki J."/>
            <person name="Mise M."/>
            <person name="Yamazaki S."/>
            <person name="Tanikawa S."/>
            <person name="Harayama S."/>
            <person name="Fujita N."/>
        </authorList>
    </citation>
    <scope>NUCLEOTIDE SEQUENCE [LARGE SCALE GENOMIC DNA]</scope>
    <source>
        <strain evidence="4">OS7 ( NBRC 103642)</strain>
    </source>
</reference>